<dbReference type="AlphaFoldDB" id="A0A6J7IK86"/>
<feature type="domain" description="A9CJY8-like N-terminal" evidence="2">
    <location>
        <begin position="29"/>
        <end position="65"/>
    </location>
</feature>
<protein>
    <submittedName>
        <fullName evidence="3">Unannotated protein</fullName>
    </submittedName>
</protein>
<dbReference type="InterPro" id="IPR049447">
    <property type="entry name" value="A9CJY8-like_N"/>
</dbReference>
<dbReference type="Gene3D" id="3.30.2130.10">
    <property type="entry name" value="VC0802-like"/>
    <property type="match status" value="1"/>
</dbReference>
<dbReference type="SUPFAM" id="SSF55021">
    <property type="entry name" value="ACT-like"/>
    <property type="match status" value="2"/>
</dbReference>
<dbReference type="PIRSF" id="PIRSF008459">
    <property type="entry name" value="UCP008459"/>
    <property type="match status" value="1"/>
</dbReference>
<dbReference type="Pfam" id="PF21631">
    <property type="entry name" value="A9CJY8-like_N"/>
    <property type="match status" value="1"/>
</dbReference>
<reference evidence="3" key="1">
    <citation type="submission" date="2020-05" db="EMBL/GenBank/DDBJ databases">
        <authorList>
            <person name="Chiriac C."/>
            <person name="Salcher M."/>
            <person name="Ghai R."/>
            <person name="Kavagutti S V."/>
        </authorList>
    </citation>
    <scope>NUCLEOTIDE SEQUENCE</scope>
</reference>
<dbReference type="Pfam" id="PF13840">
    <property type="entry name" value="ACT_7"/>
    <property type="match status" value="1"/>
</dbReference>
<name>A0A6J7IK86_9ZZZZ</name>
<feature type="domain" description="CASTOR ACT" evidence="1">
    <location>
        <begin position="74"/>
        <end position="132"/>
    </location>
</feature>
<gene>
    <name evidence="3" type="ORF">UFOPK3772_00266</name>
</gene>
<evidence type="ECO:0000259" key="2">
    <source>
        <dbReference type="Pfam" id="PF21631"/>
    </source>
</evidence>
<sequence>MALSGDPGGFAGAGAERAVVALRVLAGRLSVCRLPAEAPWPNRVGSSSLFSVTRTAHELSVVCAAGEEPAGAVVEPGWRSLEVAGPLDFGMVGVMAGITGCLARAGVSVFVISTYDTDYVLVREQDLDAAVMWLAGDGYPVSQTPAPGD</sequence>
<organism evidence="3">
    <name type="scientific">freshwater metagenome</name>
    <dbReference type="NCBI Taxonomy" id="449393"/>
    <lineage>
        <taxon>unclassified sequences</taxon>
        <taxon>metagenomes</taxon>
        <taxon>ecological metagenomes</taxon>
    </lineage>
</organism>
<accession>A0A6J7IK86</accession>
<dbReference type="InterPro" id="IPR045865">
    <property type="entry name" value="ACT-like_dom_sf"/>
</dbReference>
<dbReference type="EMBL" id="CAFBNE010000005">
    <property type="protein sequence ID" value="CAB4931230.1"/>
    <property type="molecule type" value="Genomic_DNA"/>
</dbReference>
<dbReference type="InterPro" id="IPR016540">
    <property type="entry name" value="UCP008459"/>
</dbReference>
<dbReference type="InterPro" id="IPR027795">
    <property type="entry name" value="CASTOR_ACT_dom"/>
</dbReference>
<evidence type="ECO:0000259" key="1">
    <source>
        <dbReference type="Pfam" id="PF13840"/>
    </source>
</evidence>
<dbReference type="PANTHER" id="PTHR31131">
    <property type="entry name" value="CHROMOSOME 1, WHOLE GENOME SHOTGUN SEQUENCE"/>
    <property type="match status" value="1"/>
</dbReference>
<proteinExistence type="predicted"/>
<dbReference type="InterPro" id="IPR051719">
    <property type="entry name" value="CASTOR_mTORC1"/>
</dbReference>
<evidence type="ECO:0000313" key="3">
    <source>
        <dbReference type="EMBL" id="CAB4931230.1"/>
    </source>
</evidence>
<dbReference type="PANTHER" id="PTHR31131:SF6">
    <property type="entry name" value="CASTOR ACT DOMAIN-CONTAINING PROTEIN"/>
    <property type="match status" value="1"/>
</dbReference>